<keyword evidence="1" id="KW-0547">Nucleotide-binding</keyword>
<dbReference type="OrthoDB" id="9812433at2"/>
<dbReference type="PANTHER" id="PTHR32309">
    <property type="entry name" value="TYROSINE-PROTEIN KINASE"/>
    <property type="match status" value="1"/>
</dbReference>
<dbReference type="GO" id="GO:0005524">
    <property type="term" value="F:ATP binding"/>
    <property type="evidence" value="ECO:0007669"/>
    <property type="project" value="UniProtKB-KW"/>
</dbReference>
<dbReference type="Gene3D" id="3.40.50.300">
    <property type="entry name" value="P-loop containing nucleotide triphosphate hydrolases"/>
    <property type="match status" value="1"/>
</dbReference>
<keyword evidence="5" id="KW-1185">Reference proteome</keyword>
<evidence type="ECO:0000256" key="1">
    <source>
        <dbReference type="ARBA" id="ARBA00022741"/>
    </source>
</evidence>
<dbReference type="NCBIfam" id="TIGR01007">
    <property type="entry name" value="eps_fam"/>
    <property type="match status" value="1"/>
</dbReference>
<dbReference type="STRING" id="1385520.N802_00205"/>
<evidence type="ECO:0000256" key="3">
    <source>
        <dbReference type="SAM" id="Phobius"/>
    </source>
</evidence>
<dbReference type="AlphaFoldDB" id="A0A0A0JCV7"/>
<dbReference type="Proteomes" id="UP000030002">
    <property type="component" value="Unassembled WGS sequence"/>
</dbReference>
<accession>A0A0A0JCV7</accession>
<proteinExistence type="predicted"/>
<dbReference type="CDD" id="cd05387">
    <property type="entry name" value="BY-kinase"/>
    <property type="match status" value="1"/>
</dbReference>
<evidence type="ECO:0008006" key="6">
    <source>
        <dbReference type="Google" id="ProtNLM"/>
    </source>
</evidence>
<evidence type="ECO:0000256" key="2">
    <source>
        <dbReference type="ARBA" id="ARBA00022840"/>
    </source>
</evidence>
<dbReference type="InterPro" id="IPR027417">
    <property type="entry name" value="P-loop_NTPase"/>
</dbReference>
<feature type="transmembrane region" description="Helical" evidence="3">
    <location>
        <begin position="26"/>
        <end position="44"/>
    </location>
</feature>
<dbReference type="SUPFAM" id="SSF52540">
    <property type="entry name" value="P-loop containing nucleoside triphosphate hydrolases"/>
    <property type="match status" value="1"/>
</dbReference>
<name>A0A0A0JCV7_9MICO</name>
<dbReference type="InterPro" id="IPR050445">
    <property type="entry name" value="Bact_polysacc_biosynth/exp"/>
</dbReference>
<keyword evidence="2" id="KW-0067">ATP-binding</keyword>
<dbReference type="eggNOG" id="COG3944">
    <property type="taxonomic scope" value="Bacteria"/>
</dbReference>
<reference evidence="4 5" key="1">
    <citation type="submission" date="2013-08" db="EMBL/GenBank/DDBJ databases">
        <title>The genome sequence of Knoellia sinensis.</title>
        <authorList>
            <person name="Zhu W."/>
            <person name="Wang G."/>
        </authorList>
    </citation>
    <scope>NUCLEOTIDE SEQUENCE [LARGE SCALE GENOMIC DNA]</scope>
    <source>
        <strain evidence="4 5">KCTC 19936</strain>
    </source>
</reference>
<dbReference type="EMBL" id="AVPJ01000001">
    <property type="protein sequence ID" value="KGN34973.1"/>
    <property type="molecule type" value="Genomic_DNA"/>
</dbReference>
<gene>
    <name evidence="4" type="ORF">N802_00205</name>
</gene>
<sequence length="444" mass="46058">MRQPRGRTGDLAKGVADGIRRRWRSAAIGAVLGALLAVAGSLLSPKVYEARSDLFIQTTVAGGVENGTQLVTAQAFAQERVKSYAAIATNDRVLTRVIEQLGLDAGPDVLRRASSAEADVGSVVLTVRVRNQEPALAAEIASAIASQTAIVAAEIERPRFEAPTPISARVLGHARSPGEQVSPDISVNTVAGALAGALAGVTFAGLRRRLSRTLTSEADLSALIDAPVLARIPRHRGNGSDRLSGARRDAFGMARTNLSYVTAVHATRILTIAGCHPGDSAATTWALAQTISDGGNTVCVVDANLRSPGQHAFHGLSAFPGLTEILIGEISLEQAVQRVPGSRISVLGAGSVPPNPSELLASESMVVGMARLGREFDLVLVDTPTLTGVTDAALVAGRTKTAILVVSLGRSTKHAVGRAVDRLSATDTRIAGIILLEVRGSTSD</sequence>
<keyword evidence="3" id="KW-0472">Membrane</keyword>
<protein>
    <recommendedName>
        <fullName evidence="6">Polysaccharide chain length determinant N-terminal domain-containing protein</fullName>
    </recommendedName>
</protein>
<dbReference type="GO" id="GO:0005886">
    <property type="term" value="C:plasma membrane"/>
    <property type="evidence" value="ECO:0007669"/>
    <property type="project" value="TreeGrafter"/>
</dbReference>
<dbReference type="eggNOG" id="COG0489">
    <property type="taxonomic scope" value="Bacteria"/>
</dbReference>
<evidence type="ECO:0000313" key="5">
    <source>
        <dbReference type="Proteomes" id="UP000030002"/>
    </source>
</evidence>
<dbReference type="RefSeq" id="WP_035910592.1">
    <property type="nucleotide sequence ID" value="NZ_AVPJ01000001.1"/>
</dbReference>
<dbReference type="InterPro" id="IPR005702">
    <property type="entry name" value="Wzc-like_C"/>
</dbReference>
<dbReference type="PANTHER" id="PTHR32309:SF31">
    <property type="entry name" value="CAPSULAR EXOPOLYSACCHARIDE FAMILY"/>
    <property type="match status" value="1"/>
</dbReference>
<comment type="caution">
    <text evidence="4">The sequence shown here is derived from an EMBL/GenBank/DDBJ whole genome shotgun (WGS) entry which is preliminary data.</text>
</comment>
<keyword evidence="3" id="KW-1133">Transmembrane helix</keyword>
<keyword evidence="3" id="KW-0812">Transmembrane</keyword>
<evidence type="ECO:0000313" key="4">
    <source>
        <dbReference type="EMBL" id="KGN34973.1"/>
    </source>
</evidence>
<dbReference type="GO" id="GO:0004713">
    <property type="term" value="F:protein tyrosine kinase activity"/>
    <property type="evidence" value="ECO:0007669"/>
    <property type="project" value="TreeGrafter"/>
</dbReference>
<organism evidence="4 5">
    <name type="scientific">Knoellia sinensis KCTC 19936</name>
    <dbReference type="NCBI Taxonomy" id="1385520"/>
    <lineage>
        <taxon>Bacteria</taxon>
        <taxon>Bacillati</taxon>
        <taxon>Actinomycetota</taxon>
        <taxon>Actinomycetes</taxon>
        <taxon>Micrococcales</taxon>
        <taxon>Intrasporangiaceae</taxon>
        <taxon>Knoellia</taxon>
    </lineage>
</organism>